<keyword evidence="1" id="KW-0812">Transmembrane</keyword>
<feature type="transmembrane region" description="Helical" evidence="1">
    <location>
        <begin position="36"/>
        <end position="54"/>
    </location>
</feature>
<accession>A0A4Q7ZF05</accession>
<keyword evidence="1" id="KW-0472">Membrane</keyword>
<feature type="transmembrane region" description="Helical" evidence="1">
    <location>
        <begin position="114"/>
        <end position="134"/>
    </location>
</feature>
<protein>
    <submittedName>
        <fullName evidence="2">Uncharacterized protein</fullName>
    </submittedName>
</protein>
<feature type="transmembrane region" description="Helical" evidence="1">
    <location>
        <begin position="60"/>
        <end position="78"/>
    </location>
</feature>
<sequence>MSGNVFDKAQARAALDAAEQARTAGRRTAGRWARRYLLGFGAVSAGSVLAVWTVSAWVSSAWWGVWYALLVGLFAFWLRRQPVRAIPRRVQLVTILAWSVVFGLTMAVGIDYPLAYPIGAAAGFSVWAAAAWWVGR</sequence>
<keyword evidence="3" id="KW-1185">Reference proteome</keyword>
<dbReference type="AlphaFoldDB" id="A0A4Q7ZF05"/>
<evidence type="ECO:0000256" key="1">
    <source>
        <dbReference type="SAM" id="Phobius"/>
    </source>
</evidence>
<feature type="transmembrane region" description="Helical" evidence="1">
    <location>
        <begin position="90"/>
        <end position="108"/>
    </location>
</feature>
<keyword evidence="1" id="KW-1133">Transmembrane helix</keyword>
<gene>
    <name evidence="2" type="ORF">EV385_0421</name>
</gene>
<comment type="caution">
    <text evidence="2">The sequence shown here is derived from an EMBL/GenBank/DDBJ whole genome shotgun (WGS) entry which is preliminary data.</text>
</comment>
<name>A0A4Q7ZF05_9ACTN</name>
<reference evidence="2 3" key="1">
    <citation type="submission" date="2019-02" db="EMBL/GenBank/DDBJ databases">
        <title>Sequencing the genomes of 1000 actinobacteria strains.</title>
        <authorList>
            <person name="Klenk H.-P."/>
        </authorList>
    </citation>
    <scope>NUCLEOTIDE SEQUENCE [LARGE SCALE GENOMIC DNA]</scope>
    <source>
        <strain evidence="2 3">DSM 45162</strain>
    </source>
</reference>
<organism evidence="2 3">
    <name type="scientific">Krasilnikovia cinnamomea</name>
    <dbReference type="NCBI Taxonomy" id="349313"/>
    <lineage>
        <taxon>Bacteria</taxon>
        <taxon>Bacillati</taxon>
        <taxon>Actinomycetota</taxon>
        <taxon>Actinomycetes</taxon>
        <taxon>Micromonosporales</taxon>
        <taxon>Micromonosporaceae</taxon>
        <taxon>Krasilnikovia</taxon>
    </lineage>
</organism>
<dbReference type="Proteomes" id="UP000292564">
    <property type="component" value="Unassembled WGS sequence"/>
</dbReference>
<evidence type="ECO:0000313" key="2">
    <source>
        <dbReference type="EMBL" id="RZU48703.1"/>
    </source>
</evidence>
<proteinExistence type="predicted"/>
<dbReference type="EMBL" id="SHKY01000001">
    <property type="protein sequence ID" value="RZU48703.1"/>
    <property type="molecule type" value="Genomic_DNA"/>
</dbReference>
<evidence type="ECO:0000313" key="3">
    <source>
        <dbReference type="Proteomes" id="UP000292564"/>
    </source>
</evidence>